<evidence type="ECO:0000256" key="5">
    <source>
        <dbReference type="ARBA" id="ARBA00023098"/>
    </source>
</evidence>
<dbReference type="Pfam" id="PF04116">
    <property type="entry name" value="FA_hydroxylase"/>
    <property type="match status" value="1"/>
</dbReference>
<dbReference type="InterPro" id="IPR051689">
    <property type="entry name" value="Sterol_desaturase/TMEM195"/>
</dbReference>
<evidence type="ECO:0000256" key="7">
    <source>
        <dbReference type="SAM" id="Phobius"/>
    </source>
</evidence>
<evidence type="ECO:0000256" key="6">
    <source>
        <dbReference type="ARBA" id="ARBA00023136"/>
    </source>
</evidence>
<feature type="domain" description="Fatty acid hydroxylase" evidence="8">
    <location>
        <begin position="61"/>
        <end position="196"/>
    </location>
</feature>
<evidence type="ECO:0000256" key="1">
    <source>
        <dbReference type="ARBA" id="ARBA00004127"/>
    </source>
</evidence>
<accession>A0A517NKE5</accession>
<dbReference type="GO" id="GO:0006643">
    <property type="term" value="P:membrane lipid metabolic process"/>
    <property type="evidence" value="ECO:0007669"/>
    <property type="project" value="TreeGrafter"/>
</dbReference>
<keyword evidence="2 7" id="KW-0812">Transmembrane</keyword>
<feature type="transmembrane region" description="Helical" evidence="7">
    <location>
        <begin position="57"/>
        <end position="75"/>
    </location>
</feature>
<dbReference type="AlphaFoldDB" id="A0A517NKE5"/>
<dbReference type="GO" id="GO:0005506">
    <property type="term" value="F:iron ion binding"/>
    <property type="evidence" value="ECO:0007669"/>
    <property type="project" value="InterPro"/>
</dbReference>
<reference evidence="9 10" key="1">
    <citation type="submission" date="2019-02" db="EMBL/GenBank/DDBJ databases">
        <title>Deep-cultivation of Planctomycetes and their phenomic and genomic characterization uncovers novel biology.</title>
        <authorList>
            <person name="Wiegand S."/>
            <person name="Jogler M."/>
            <person name="Boedeker C."/>
            <person name="Pinto D."/>
            <person name="Vollmers J."/>
            <person name="Rivas-Marin E."/>
            <person name="Kohn T."/>
            <person name="Peeters S.H."/>
            <person name="Heuer A."/>
            <person name="Rast P."/>
            <person name="Oberbeckmann S."/>
            <person name="Bunk B."/>
            <person name="Jeske O."/>
            <person name="Meyerdierks A."/>
            <person name="Storesund J.E."/>
            <person name="Kallscheuer N."/>
            <person name="Luecker S."/>
            <person name="Lage O.M."/>
            <person name="Pohl T."/>
            <person name="Merkel B.J."/>
            <person name="Hornburger P."/>
            <person name="Mueller R.-W."/>
            <person name="Bruemmer F."/>
            <person name="Labrenz M."/>
            <person name="Spormann A.M."/>
            <person name="Op den Camp H."/>
            <person name="Overmann J."/>
            <person name="Amann R."/>
            <person name="Jetten M.S.M."/>
            <person name="Mascher T."/>
            <person name="Medema M.H."/>
            <person name="Devos D.P."/>
            <person name="Kaster A.-K."/>
            <person name="Ovreas L."/>
            <person name="Rohde M."/>
            <person name="Galperin M.Y."/>
            <person name="Jogler C."/>
        </authorList>
    </citation>
    <scope>NUCLEOTIDE SEQUENCE [LARGE SCALE GENOMIC DNA]</scope>
    <source>
        <strain evidence="9 10">K22_7</strain>
    </source>
</reference>
<evidence type="ECO:0000313" key="10">
    <source>
        <dbReference type="Proteomes" id="UP000318538"/>
    </source>
</evidence>
<keyword evidence="4" id="KW-0560">Oxidoreductase</keyword>
<proteinExistence type="predicted"/>
<evidence type="ECO:0000256" key="4">
    <source>
        <dbReference type="ARBA" id="ARBA00023002"/>
    </source>
</evidence>
<dbReference type="GO" id="GO:0050479">
    <property type="term" value="F:glyceryl-ether monooxygenase activity"/>
    <property type="evidence" value="ECO:0007669"/>
    <property type="project" value="TreeGrafter"/>
</dbReference>
<feature type="transmembrane region" description="Helical" evidence="7">
    <location>
        <begin position="25"/>
        <end position="45"/>
    </location>
</feature>
<gene>
    <name evidence="9" type="ORF">K227x_59770</name>
</gene>
<organism evidence="9 10">
    <name type="scientific">Rubripirellula lacrimiformis</name>
    <dbReference type="NCBI Taxonomy" id="1930273"/>
    <lineage>
        <taxon>Bacteria</taxon>
        <taxon>Pseudomonadati</taxon>
        <taxon>Planctomycetota</taxon>
        <taxon>Planctomycetia</taxon>
        <taxon>Pirellulales</taxon>
        <taxon>Pirellulaceae</taxon>
        <taxon>Rubripirellula</taxon>
    </lineage>
</organism>
<dbReference type="Proteomes" id="UP000318538">
    <property type="component" value="Chromosome"/>
</dbReference>
<evidence type="ECO:0000259" key="8">
    <source>
        <dbReference type="Pfam" id="PF04116"/>
    </source>
</evidence>
<evidence type="ECO:0000256" key="2">
    <source>
        <dbReference type="ARBA" id="ARBA00022692"/>
    </source>
</evidence>
<comment type="subcellular location">
    <subcellularLocation>
        <location evidence="1">Endomembrane system</location>
        <topology evidence="1">Multi-pass membrane protein</topology>
    </subcellularLocation>
</comment>
<protein>
    <submittedName>
        <fullName evidence="9">Fatty acid hydroxylase superfamily protein</fullName>
    </submittedName>
</protein>
<dbReference type="GO" id="GO:0012505">
    <property type="term" value="C:endomembrane system"/>
    <property type="evidence" value="ECO:0007669"/>
    <property type="project" value="UniProtKB-SubCell"/>
</dbReference>
<sequence length="234" mass="26349">MILWLVETYFATPRLGRLQHAATNLALAALNGGLLFFSVGLLSVYVCSVSSAEPFGLVRVVLSFLALDLFSYLWHRANHRFALLWRFHAVHHSDSAMDVTTAGRFHVVELGIAGIVRLPLLYLLGVSTTALLIYETALVMVSMMHHSTIALGRFDRIARTFFVTPSIHSVHHSRDSDLYACNYSSVLSVWDRLFRTFHLTRGPVQHGLDTHNDRKSVRSLLASPFHNDHNRGEQ</sequence>
<dbReference type="GO" id="GO:0016020">
    <property type="term" value="C:membrane"/>
    <property type="evidence" value="ECO:0007669"/>
    <property type="project" value="GOC"/>
</dbReference>
<evidence type="ECO:0000256" key="3">
    <source>
        <dbReference type="ARBA" id="ARBA00022989"/>
    </source>
</evidence>
<name>A0A517NKE5_9BACT</name>
<dbReference type="KEGG" id="rlc:K227x_59770"/>
<dbReference type="EMBL" id="CP036525">
    <property type="protein sequence ID" value="QDT07549.1"/>
    <property type="molecule type" value="Genomic_DNA"/>
</dbReference>
<dbReference type="GO" id="GO:0008610">
    <property type="term" value="P:lipid biosynthetic process"/>
    <property type="evidence" value="ECO:0007669"/>
    <property type="project" value="InterPro"/>
</dbReference>
<keyword evidence="10" id="KW-1185">Reference proteome</keyword>
<dbReference type="PANTHER" id="PTHR21624:SF1">
    <property type="entry name" value="ALKYLGLYCEROL MONOOXYGENASE"/>
    <property type="match status" value="1"/>
</dbReference>
<keyword evidence="5" id="KW-0443">Lipid metabolism</keyword>
<feature type="transmembrane region" description="Helical" evidence="7">
    <location>
        <begin position="120"/>
        <end position="141"/>
    </location>
</feature>
<dbReference type="PANTHER" id="PTHR21624">
    <property type="entry name" value="STEROL DESATURASE-RELATED PROTEIN"/>
    <property type="match status" value="1"/>
</dbReference>
<dbReference type="InterPro" id="IPR006694">
    <property type="entry name" value="Fatty_acid_hydroxylase"/>
</dbReference>
<keyword evidence="6 7" id="KW-0472">Membrane</keyword>
<keyword evidence="3 7" id="KW-1133">Transmembrane helix</keyword>
<evidence type="ECO:0000313" key="9">
    <source>
        <dbReference type="EMBL" id="QDT07549.1"/>
    </source>
</evidence>